<dbReference type="PANTHER" id="PTHR35041:SF6">
    <property type="entry name" value="FORMYLMETHIONINE DEFORMYLASE-LIKE PROTEIN-RELATED"/>
    <property type="match status" value="1"/>
</dbReference>
<evidence type="ECO:0000256" key="1">
    <source>
        <dbReference type="SAM" id="MobiDB-lite"/>
    </source>
</evidence>
<keyword evidence="4" id="KW-1185">Reference proteome</keyword>
<evidence type="ECO:0000313" key="4">
    <source>
        <dbReference type="Proteomes" id="UP001521116"/>
    </source>
</evidence>
<proteinExistence type="predicted"/>
<feature type="compositionally biased region" description="Basic and acidic residues" evidence="1">
    <location>
        <begin position="385"/>
        <end position="396"/>
    </location>
</feature>
<sequence length="396" mass="43645">MFSTAKSSLLSGEYLTRNSPCGLNCSYTIDIEGPDFSCHQETWDGLKDRVFQYYGNFSSYQNKEESRGQEGWSDFLAGPTERDEKFSFDVQSAAGHFPNISCTYFAAQYHVNVSYLDGVEDVNVEVKQQYPLNSTILSNPYLFLAWNLVNDINDPVRFNQPIPDDQVLWNSTSNTDPIPLATAYREQNIRSIADALAISLGGAIEAKGNGAGNGFVGEFIGNTLITQTPWVNTNVSYYGATYDFSELTASLFEQMLRNVTTSMLARPNTNAYANVTKTPWRNAYSFARKDSLIAAYAVSLVVSAVFIAMGIFALFKNGVAAETGGFMQVLCTTTGDFLDINREASKCSTGGAANFSEKLKDMRVRFGETSGNEESDGAPRAGFGTEKEMVPVRDRR</sequence>
<dbReference type="PANTHER" id="PTHR35041">
    <property type="entry name" value="MEDIATOR OF RNA POLYMERASE II TRANSCRIPTION SUBUNIT 1"/>
    <property type="match status" value="1"/>
</dbReference>
<comment type="caution">
    <text evidence="3">The sequence shown here is derived from an EMBL/GenBank/DDBJ whole genome shotgun (WGS) entry which is preliminary data.</text>
</comment>
<keyword evidence="2" id="KW-0812">Transmembrane</keyword>
<evidence type="ECO:0000313" key="3">
    <source>
        <dbReference type="EMBL" id="KAL1614159.1"/>
    </source>
</evidence>
<keyword evidence="2" id="KW-1133">Transmembrane helix</keyword>
<protein>
    <submittedName>
        <fullName evidence="3">Uncharacterized protein</fullName>
    </submittedName>
</protein>
<keyword evidence="2" id="KW-0472">Membrane</keyword>
<feature type="region of interest" description="Disordered" evidence="1">
    <location>
        <begin position="367"/>
        <end position="396"/>
    </location>
</feature>
<feature type="transmembrane region" description="Helical" evidence="2">
    <location>
        <begin position="293"/>
        <end position="315"/>
    </location>
</feature>
<evidence type="ECO:0000256" key="2">
    <source>
        <dbReference type="SAM" id="Phobius"/>
    </source>
</evidence>
<name>A0ABR3S9L3_9PEZI</name>
<dbReference type="Proteomes" id="UP001521116">
    <property type="component" value="Unassembled WGS sequence"/>
</dbReference>
<accession>A0ABR3S9L3</accession>
<gene>
    <name evidence="3" type="ORF">SLS56_012175</name>
</gene>
<reference evidence="3 4" key="1">
    <citation type="submission" date="2024-02" db="EMBL/GenBank/DDBJ databases">
        <title>De novo assembly and annotation of 12 fungi associated with fruit tree decline syndrome in Ontario, Canada.</title>
        <authorList>
            <person name="Sulman M."/>
            <person name="Ellouze W."/>
            <person name="Ilyukhin E."/>
        </authorList>
    </citation>
    <scope>NUCLEOTIDE SEQUENCE [LARGE SCALE GENOMIC DNA]</scope>
    <source>
        <strain evidence="3 4">M1-105</strain>
    </source>
</reference>
<dbReference type="EMBL" id="JAJVDC020000418">
    <property type="protein sequence ID" value="KAL1614159.1"/>
    <property type="molecule type" value="Genomic_DNA"/>
</dbReference>
<organism evidence="3 4">
    <name type="scientific">Neofusicoccum ribis</name>
    <dbReference type="NCBI Taxonomy" id="45134"/>
    <lineage>
        <taxon>Eukaryota</taxon>
        <taxon>Fungi</taxon>
        <taxon>Dikarya</taxon>
        <taxon>Ascomycota</taxon>
        <taxon>Pezizomycotina</taxon>
        <taxon>Dothideomycetes</taxon>
        <taxon>Dothideomycetes incertae sedis</taxon>
        <taxon>Botryosphaeriales</taxon>
        <taxon>Botryosphaeriaceae</taxon>
        <taxon>Neofusicoccum</taxon>
    </lineage>
</organism>